<organism evidence="7 8">
    <name type="scientific">Larinioides sclopetarius</name>
    <dbReference type="NCBI Taxonomy" id="280406"/>
    <lineage>
        <taxon>Eukaryota</taxon>
        <taxon>Metazoa</taxon>
        <taxon>Ecdysozoa</taxon>
        <taxon>Arthropoda</taxon>
        <taxon>Chelicerata</taxon>
        <taxon>Arachnida</taxon>
        <taxon>Araneae</taxon>
        <taxon>Araneomorphae</taxon>
        <taxon>Entelegynae</taxon>
        <taxon>Araneoidea</taxon>
        <taxon>Araneidae</taxon>
        <taxon>Larinioides</taxon>
    </lineage>
</organism>
<evidence type="ECO:0000256" key="5">
    <source>
        <dbReference type="SAM" id="Phobius"/>
    </source>
</evidence>
<evidence type="ECO:0000259" key="6">
    <source>
        <dbReference type="Pfam" id="PF00520"/>
    </source>
</evidence>
<feature type="transmembrane region" description="Helical" evidence="5">
    <location>
        <begin position="478"/>
        <end position="500"/>
    </location>
</feature>
<feature type="transmembrane region" description="Helical" evidence="5">
    <location>
        <begin position="209"/>
        <end position="231"/>
    </location>
</feature>
<keyword evidence="3 5" id="KW-1133">Transmembrane helix</keyword>
<gene>
    <name evidence="7" type="ORF">LARSCL_LOCUS14308</name>
</gene>
<dbReference type="PANTHER" id="PTHR10037">
    <property type="entry name" value="VOLTAGE-GATED CATION CHANNEL CALCIUM AND SODIUM"/>
    <property type="match status" value="1"/>
</dbReference>
<sequence>RISILFYLSEAVYQSISRGFIFGTYCYLRNPWMCFDFIITLVSLPHIEIIKTTKFQLQSLRGIRIFDAITIIPGVRMMGRGVMLSLNGITGVTLLFFTFLTSVSIVSKHIFSGVFRNKCVIEPPKNASFSEFIKDPVNALKDGLCGNLTGARECPSGYICLPNIRDDNQEAHFDKLVSSLINSLAFVTHDDWGTIFDQIFKATGPLSSFFFVPVIFFGSFCLLNLMLIVVISTYEAMVSANEAKYQELSIYTYHSYFQFDISRLSLYPLPTNRKTLRKVFRQRDDLLSHQEAVRQTWEMMKNLINLSQNIQQKMEMKRAQNKVFIPKSEGNIQNTEQTILDKWIVFTQKVQIITESSSFRWFILLTVCINAIFLASEHANMSPKIDWILDVGNMVCVTIFFVEILIWFVAMGFHYFLSIWNLLDLTVVILGIISISENSLKHTTGFRLFKLLNLLKFQKVWPALQSISAVIVNSLGRIIRLIIVVSLLIFVFAIIGNRVLGRLYLSSKDKIKARWSFKTFEESLFVVLCIFTGEWIQSLWNCMNSTEHSPLCPIIFVSYYLIGNLVIISVFAALLLTSFRNLDLHFSSENKFSFKRCCTYIWNWIDALFQRIQKKSNIDENKKNYEKSPKKTTDEIYTEIKQKYQ</sequence>
<feature type="transmembrane region" description="Helical" evidence="5">
    <location>
        <begin position="557"/>
        <end position="576"/>
    </location>
</feature>
<protein>
    <recommendedName>
        <fullName evidence="6">Ion transport domain-containing protein</fullName>
    </recommendedName>
</protein>
<dbReference type="GO" id="GO:0005248">
    <property type="term" value="F:voltage-gated sodium channel activity"/>
    <property type="evidence" value="ECO:0007669"/>
    <property type="project" value="TreeGrafter"/>
</dbReference>
<feature type="transmembrane region" description="Helical" evidence="5">
    <location>
        <begin position="387"/>
        <end position="409"/>
    </location>
</feature>
<accession>A0AAV2ARP0</accession>
<evidence type="ECO:0000256" key="3">
    <source>
        <dbReference type="ARBA" id="ARBA00022989"/>
    </source>
</evidence>
<dbReference type="GO" id="GO:0019228">
    <property type="term" value="P:neuronal action potential"/>
    <property type="evidence" value="ECO:0007669"/>
    <property type="project" value="TreeGrafter"/>
</dbReference>
<keyword evidence="2 5" id="KW-0812">Transmembrane</keyword>
<evidence type="ECO:0000313" key="7">
    <source>
        <dbReference type="EMBL" id="CAL1286539.1"/>
    </source>
</evidence>
<evidence type="ECO:0000256" key="2">
    <source>
        <dbReference type="ARBA" id="ARBA00022692"/>
    </source>
</evidence>
<keyword evidence="8" id="KW-1185">Reference proteome</keyword>
<dbReference type="Pfam" id="PF00520">
    <property type="entry name" value="Ion_trans"/>
    <property type="match status" value="2"/>
</dbReference>
<feature type="non-terminal residue" evidence="7">
    <location>
        <position position="1"/>
    </location>
</feature>
<keyword evidence="4 5" id="KW-0472">Membrane</keyword>
<dbReference type="InterPro" id="IPR043203">
    <property type="entry name" value="VGCC_Ca_Na"/>
</dbReference>
<feature type="transmembrane region" description="Helical" evidence="5">
    <location>
        <begin position="415"/>
        <end position="433"/>
    </location>
</feature>
<dbReference type="InterPro" id="IPR027359">
    <property type="entry name" value="Volt_channel_dom_sf"/>
</dbReference>
<evidence type="ECO:0000313" key="8">
    <source>
        <dbReference type="Proteomes" id="UP001497382"/>
    </source>
</evidence>
<comment type="subcellular location">
    <subcellularLocation>
        <location evidence="1">Membrane</location>
        <topology evidence="1">Multi-pass membrane protein</topology>
    </subcellularLocation>
</comment>
<evidence type="ECO:0000256" key="4">
    <source>
        <dbReference type="ARBA" id="ARBA00023136"/>
    </source>
</evidence>
<dbReference type="AlphaFoldDB" id="A0AAV2ARP0"/>
<reference evidence="7 8" key="1">
    <citation type="submission" date="2024-04" db="EMBL/GenBank/DDBJ databases">
        <authorList>
            <person name="Rising A."/>
            <person name="Reimegard J."/>
            <person name="Sonavane S."/>
            <person name="Akerstrom W."/>
            <person name="Nylinder S."/>
            <person name="Hedman E."/>
            <person name="Kallberg Y."/>
        </authorList>
    </citation>
    <scope>NUCLEOTIDE SEQUENCE [LARGE SCALE GENOMIC DNA]</scope>
</reference>
<name>A0AAV2ARP0_9ARAC</name>
<dbReference type="InterPro" id="IPR005821">
    <property type="entry name" value="Ion_trans_dom"/>
</dbReference>
<dbReference type="Gene3D" id="1.10.287.70">
    <property type="match status" value="2"/>
</dbReference>
<dbReference type="PANTHER" id="PTHR10037:SF62">
    <property type="entry name" value="SODIUM CHANNEL PROTEIN 60E"/>
    <property type="match status" value="1"/>
</dbReference>
<feature type="domain" description="Ion transport" evidence="6">
    <location>
        <begin position="3"/>
        <end position="239"/>
    </location>
</feature>
<feature type="transmembrane region" description="Helical" evidence="5">
    <location>
        <begin position="520"/>
        <end position="537"/>
    </location>
</feature>
<dbReference type="Gene3D" id="1.20.120.350">
    <property type="entry name" value="Voltage-gated potassium channels. Chain C"/>
    <property type="match status" value="2"/>
</dbReference>
<dbReference type="GO" id="GO:0086010">
    <property type="term" value="P:membrane depolarization during action potential"/>
    <property type="evidence" value="ECO:0007669"/>
    <property type="project" value="TreeGrafter"/>
</dbReference>
<dbReference type="EMBL" id="CAXIEN010000205">
    <property type="protein sequence ID" value="CAL1286539.1"/>
    <property type="molecule type" value="Genomic_DNA"/>
</dbReference>
<proteinExistence type="predicted"/>
<feature type="domain" description="Ion transport" evidence="6">
    <location>
        <begin position="357"/>
        <end position="582"/>
    </location>
</feature>
<dbReference type="GO" id="GO:0001518">
    <property type="term" value="C:voltage-gated sodium channel complex"/>
    <property type="evidence" value="ECO:0007669"/>
    <property type="project" value="TreeGrafter"/>
</dbReference>
<dbReference type="SUPFAM" id="SSF81324">
    <property type="entry name" value="Voltage-gated potassium channels"/>
    <property type="match status" value="2"/>
</dbReference>
<dbReference type="Proteomes" id="UP001497382">
    <property type="component" value="Unassembled WGS sequence"/>
</dbReference>
<feature type="transmembrane region" description="Helical" evidence="5">
    <location>
        <begin position="358"/>
        <end position="375"/>
    </location>
</feature>
<evidence type="ECO:0000256" key="1">
    <source>
        <dbReference type="ARBA" id="ARBA00004141"/>
    </source>
</evidence>
<comment type="caution">
    <text evidence="7">The sequence shown here is derived from an EMBL/GenBank/DDBJ whole genome shotgun (WGS) entry which is preliminary data.</text>
</comment>
<feature type="transmembrane region" description="Helical" evidence="5">
    <location>
        <begin position="84"/>
        <end position="106"/>
    </location>
</feature>